<dbReference type="EMBL" id="JYLF01000013">
    <property type="protein sequence ID" value="KMN11240.1"/>
    <property type="molecule type" value="Genomic_DNA"/>
</dbReference>
<accession>A0A0J6I992</accession>
<keyword evidence="2" id="KW-0732">Signal</keyword>
<dbReference type="STRING" id="1608994.TU86_21615"/>
<evidence type="ECO:0000313" key="3">
    <source>
        <dbReference type="EMBL" id="KMN11240.1"/>
    </source>
</evidence>
<proteinExistence type="predicted"/>
<feature type="chain" id="PRO_5005274485" description="Lipoprotein" evidence="2">
    <location>
        <begin position="22"/>
        <end position="97"/>
    </location>
</feature>
<dbReference type="Proteomes" id="UP000036325">
    <property type="component" value="Unassembled WGS sequence"/>
</dbReference>
<evidence type="ECO:0000256" key="2">
    <source>
        <dbReference type="SAM" id="SignalP"/>
    </source>
</evidence>
<feature type="compositionally biased region" description="Basic and acidic residues" evidence="1">
    <location>
        <begin position="86"/>
        <end position="97"/>
    </location>
</feature>
<dbReference type="RefSeq" id="WP_048366366.1">
    <property type="nucleotide sequence ID" value="NZ_JAAEBV010000010.1"/>
</dbReference>
<feature type="region of interest" description="Disordered" evidence="1">
    <location>
        <begin position="56"/>
        <end position="97"/>
    </location>
</feature>
<feature type="signal peptide" evidence="2">
    <location>
        <begin position="1"/>
        <end position="21"/>
    </location>
</feature>
<evidence type="ECO:0008006" key="5">
    <source>
        <dbReference type="Google" id="ProtNLM"/>
    </source>
</evidence>
<sequence length="97" mass="9875">MKRTILTAIVWAALPISAAQAAELTPVPVVPVTAAPGSPGTATPTPYPQITPKAVRKPVAGGGSLIPLPPIDLPQPPKDQPLPGLEVKDPKAKPPAE</sequence>
<gene>
    <name evidence="3" type="ORF">TU86_21615</name>
</gene>
<protein>
    <recommendedName>
        <fullName evidence="5">Lipoprotein</fullName>
    </recommendedName>
</protein>
<organism evidence="3 4">
    <name type="scientific">Pseudomonas weihenstephanensis</name>
    <dbReference type="NCBI Taxonomy" id="1608994"/>
    <lineage>
        <taxon>Bacteria</taxon>
        <taxon>Pseudomonadati</taxon>
        <taxon>Pseudomonadota</taxon>
        <taxon>Gammaproteobacteria</taxon>
        <taxon>Pseudomonadales</taxon>
        <taxon>Pseudomonadaceae</taxon>
        <taxon>Pseudomonas</taxon>
    </lineage>
</organism>
<feature type="compositionally biased region" description="Pro residues" evidence="1">
    <location>
        <begin position="67"/>
        <end position="80"/>
    </location>
</feature>
<reference evidence="3 4" key="1">
    <citation type="submission" date="2015-02" db="EMBL/GenBank/DDBJ databases">
        <title>Pseudomonas helleri sp. nov. and Pseudomonas weihenstephanensis sp. nov., isolated from raw cows milk.</title>
        <authorList>
            <person name="von Neubeck M."/>
            <person name="Huptas C."/>
            <person name="Wenning M."/>
            <person name="Scherer S."/>
        </authorList>
    </citation>
    <scope>NUCLEOTIDE SEQUENCE [LARGE SCALE GENOMIC DNA]</scope>
    <source>
        <strain evidence="3 4">DSM 29166</strain>
    </source>
</reference>
<evidence type="ECO:0000256" key="1">
    <source>
        <dbReference type="SAM" id="MobiDB-lite"/>
    </source>
</evidence>
<evidence type="ECO:0000313" key="4">
    <source>
        <dbReference type="Proteomes" id="UP000036325"/>
    </source>
</evidence>
<dbReference type="PATRIC" id="fig|1608994.3.peg.495"/>
<comment type="caution">
    <text evidence="3">The sequence shown here is derived from an EMBL/GenBank/DDBJ whole genome shotgun (WGS) entry which is preliminary data.</text>
</comment>
<dbReference type="AlphaFoldDB" id="A0A0J6I992"/>
<name>A0A0J6I992_9PSED</name>